<dbReference type="InterPro" id="IPR002110">
    <property type="entry name" value="Ankyrin_rpt"/>
</dbReference>
<sequence length="204" mass="22914">DTEFGRTPLSWAADHGREGIVKMLLKRGDLNPNQADTKDGRTPVLWAAENGHRGVVNILLEREDVNLDQSDNKYGKASFRRSSENKDKHMVKMQFRGNNSITDTGREVGYDPKGPVSIPADSSPSTKPSIQSRLPSVQPLKSRFPLNTTSTHPSITQSIFSFNVDRRFTISSLICLFTFLLYILPSWPLNVSWLCKYLPGEGFM</sequence>
<dbReference type="InterPro" id="IPR036770">
    <property type="entry name" value="Ankyrin_rpt-contain_sf"/>
</dbReference>
<dbReference type="Gene3D" id="1.25.40.20">
    <property type="entry name" value="Ankyrin repeat-containing domain"/>
    <property type="match status" value="1"/>
</dbReference>
<keyword evidence="1" id="KW-0677">Repeat</keyword>
<evidence type="ECO:0000256" key="1">
    <source>
        <dbReference type="ARBA" id="ARBA00022737"/>
    </source>
</evidence>
<dbReference type="Pfam" id="PF12796">
    <property type="entry name" value="Ank_2"/>
    <property type="match status" value="1"/>
</dbReference>
<evidence type="ECO:0000256" key="3">
    <source>
        <dbReference type="PROSITE-ProRule" id="PRU00023"/>
    </source>
</evidence>
<dbReference type="SMART" id="SM00248">
    <property type="entry name" value="ANK"/>
    <property type="match status" value="2"/>
</dbReference>
<keyword evidence="2 3" id="KW-0040">ANK repeat</keyword>
<evidence type="ECO:0000256" key="4">
    <source>
        <dbReference type="SAM" id="MobiDB-lite"/>
    </source>
</evidence>
<dbReference type="PROSITE" id="PS50088">
    <property type="entry name" value="ANK_REPEAT"/>
    <property type="match status" value="2"/>
</dbReference>
<keyword evidence="7" id="KW-1185">Reference proteome</keyword>
<dbReference type="STRING" id="42251.A0A2T6ZZ99"/>
<evidence type="ECO:0000256" key="5">
    <source>
        <dbReference type="SAM" id="Phobius"/>
    </source>
</evidence>
<dbReference type="SUPFAM" id="SSF48403">
    <property type="entry name" value="Ankyrin repeat"/>
    <property type="match status" value="1"/>
</dbReference>
<proteinExistence type="predicted"/>
<feature type="repeat" description="ANK" evidence="3">
    <location>
        <begin position="4"/>
        <end position="28"/>
    </location>
</feature>
<keyword evidence="5" id="KW-0812">Transmembrane</keyword>
<accession>A0A2T6ZZ99</accession>
<organism evidence="6 7">
    <name type="scientific">Tuber borchii</name>
    <name type="common">White truffle</name>
    <dbReference type="NCBI Taxonomy" id="42251"/>
    <lineage>
        <taxon>Eukaryota</taxon>
        <taxon>Fungi</taxon>
        <taxon>Dikarya</taxon>
        <taxon>Ascomycota</taxon>
        <taxon>Pezizomycotina</taxon>
        <taxon>Pezizomycetes</taxon>
        <taxon>Pezizales</taxon>
        <taxon>Tuberaceae</taxon>
        <taxon>Tuber</taxon>
    </lineage>
</organism>
<dbReference type="Proteomes" id="UP000244722">
    <property type="component" value="Unassembled WGS sequence"/>
</dbReference>
<evidence type="ECO:0000256" key="2">
    <source>
        <dbReference type="ARBA" id="ARBA00023043"/>
    </source>
</evidence>
<reference evidence="6 7" key="1">
    <citation type="submission" date="2017-04" db="EMBL/GenBank/DDBJ databases">
        <title>Draft genome sequence of Tuber borchii Vittad., a whitish edible truffle.</title>
        <authorList>
            <consortium name="DOE Joint Genome Institute"/>
            <person name="Murat C."/>
            <person name="Kuo A."/>
            <person name="Barry K.W."/>
            <person name="Clum A."/>
            <person name="Dockter R.B."/>
            <person name="Fauchery L."/>
            <person name="Iotti M."/>
            <person name="Kohler A."/>
            <person name="Labutti K."/>
            <person name="Lindquist E.A."/>
            <person name="Lipzen A."/>
            <person name="Ohm R.A."/>
            <person name="Wang M."/>
            <person name="Grigoriev I.V."/>
            <person name="Zambonelli A."/>
            <person name="Martin F.M."/>
        </authorList>
    </citation>
    <scope>NUCLEOTIDE SEQUENCE [LARGE SCALE GENOMIC DNA]</scope>
    <source>
        <strain evidence="6 7">Tbo3840</strain>
    </source>
</reference>
<evidence type="ECO:0000313" key="6">
    <source>
        <dbReference type="EMBL" id="PUU80822.1"/>
    </source>
</evidence>
<dbReference type="OrthoDB" id="341259at2759"/>
<keyword evidence="5" id="KW-0472">Membrane</keyword>
<evidence type="ECO:0000313" key="7">
    <source>
        <dbReference type="Proteomes" id="UP000244722"/>
    </source>
</evidence>
<dbReference type="AlphaFoldDB" id="A0A2T6ZZ99"/>
<dbReference type="InterPro" id="IPR050776">
    <property type="entry name" value="Ank_Repeat/CDKN_Inhibitor"/>
</dbReference>
<dbReference type="PROSITE" id="PS50297">
    <property type="entry name" value="ANK_REP_REGION"/>
    <property type="match status" value="2"/>
</dbReference>
<feature type="compositionally biased region" description="Polar residues" evidence="4">
    <location>
        <begin position="120"/>
        <end position="134"/>
    </location>
</feature>
<feature type="region of interest" description="Disordered" evidence="4">
    <location>
        <begin position="101"/>
        <end position="134"/>
    </location>
</feature>
<gene>
    <name evidence="6" type="ORF">B9Z19DRAFT_973514</name>
</gene>
<dbReference type="PANTHER" id="PTHR24201">
    <property type="entry name" value="ANK_REP_REGION DOMAIN-CONTAINING PROTEIN"/>
    <property type="match status" value="1"/>
</dbReference>
<name>A0A2T6ZZ99_TUBBO</name>
<dbReference type="EMBL" id="NESQ01000056">
    <property type="protein sequence ID" value="PUU80822.1"/>
    <property type="molecule type" value="Genomic_DNA"/>
</dbReference>
<feature type="non-terminal residue" evidence="6">
    <location>
        <position position="1"/>
    </location>
</feature>
<dbReference type="PANTHER" id="PTHR24201:SF15">
    <property type="entry name" value="ANKYRIN REPEAT DOMAIN-CONTAINING PROTEIN 66"/>
    <property type="match status" value="1"/>
</dbReference>
<comment type="caution">
    <text evidence="6">The sequence shown here is derived from an EMBL/GenBank/DDBJ whole genome shotgun (WGS) entry which is preliminary data.</text>
</comment>
<feature type="transmembrane region" description="Helical" evidence="5">
    <location>
        <begin position="168"/>
        <end position="184"/>
    </location>
</feature>
<feature type="repeat" description="ANK" evidence="3">
    <location>
        <begin position="39"/>
        <end position="62"/>
    </location>
</feature>
<keyword evidence="5" id="KW-1133">Transmembrane helix</keyword>
<protein>
    <submittedName>
        <fullName evidence="6">Uncharacterized protein</fullName>
    </submittedName>
</protein>